<feature type="region of interest" description="Disordered" evidence="1">
    <location>
        <begin position="82"/>
        <end position="108"/>
    </location>
</feature>
<evidence type="ECO:0000313" key="3">
    <source>
        <dbReference type="Proteomes" id="UP000517753"/>
    </source>
</evidence>
<dbReference type="EMBL" id="JACCBY010000001">
    <property type="protein sequence ID" value="NYD88629.1"/>
    <property type="molecule type" value="Genomic_DNA"/>
</dbReference>
<feature type="region of interest" description="Disordered" evidence="1">
    <location>
        <begin position="45"/>
        <end position="65"/>
    </location>
</feature>
<organism evidence="2 3">
    <name type="scientific">Sphingomonas melonis</name>
    <dbReference type="NCBI Taxonomy" id="152682"/>
    <lineage>
        <taxon>Bacteria</taxon>
        <taxon>Pseudomonadati</taxon>
        <taxon>Pseudomonadota</taxon>
        <taxon>Alphaproteobacteria</taxon>
        <taxon>Sphingomonadales</taxon>
        <taxon>Sphingomonadaceae</taxon>
        <taxon>Sphingomonas</taxon>
    </lineage>
</organism>
<evidence type="ECO:0000313" key="2">
    <source>
        <dbReference type="EMBL" id="NYD88629.1"/>
    </source>
</evidence>
<keyword evidence="3" id="KW-1185">Reference proteome</keyword>
<gene>
    <name evidence="2" type="ORF">HD841_000398</name>
</gene>
<comment type="caution">
    <text evidence="2">The sequence shown here is derived from an EMBL/GenBank/DDBJ whole genome shotgun (WGS) entry which is preliminary data.</text>
</comment>
<name>A0A7Y9FJS8_9SPHN</name>
<dbReference type="AlphaFoldDB" id="A0A7Y9FJS8"/>
<accession>A0A7Y9FJS8</accession>
<dbReference type="Proteomes" id="UP000517753">
    <property type="component" value="Unassembled WGS sequence"/>
</dbReference>
<sequence length="108" mass="11162">MTDGGRRQLVESHDGNLCVRYTVLRPVLAAMAIGLSTTAAVAADRPAEPARHHKGKAVKAAAKTAHDPPVIAVPMVGAPIMPSPAEDASHPAPDGVTWVKETPAVSND</sequence>
<protein>
    <submittedName>
        <fullName evidence="2">Uncharacterized protein</fullName>
    </submittedName>
</protein>
<proteinExistence type="predicted"/>
<evidence type="ECO:0000256" key="1">
    <source>
        <dbReference type="SAM" id="MobiDB-lite"/>
    </source>
</evidence>
<reference evidence="2 3" key="1">
    <citation type="submission" date="2020-07" db="EMBL/GenBank/DDBJ databases">
        <authorList>
            <person name="Partida-Martinez L."/>
            <person name="Huntemann M."/>
            <person name="Clum A."/>
            <person name="Wang J."/>
            <person name="Palaniappan K."/>
            <person name="Ritter S."/>
            <person name="Chen I.-M."/>
            <person name="Stamatis D."/>
            <person name="Reddy T."/>
            <person name="O'Malley R."/>
            <person name="Daum C."/>
            <person name="Shapiro N."/>
            <person name="Ivanova N."/>
            <person name="Kyrpides N."/>
            <person name="Woyke T."/>
        </authorList>
    </citation>
    <scope>NUCLEOTIDE SEQUENCE [LARGE SCALE GENOMIC DNA]</scope>
    <source>
        <strain evidence="2 3">AS2.3</strain>
    </source>
</reference>
<reference evidence="2 3" key="2">
    <citation type="submission" date="2020-08" db="EMBL/GenBank/DDBJ databases">
        <title>The Agave Microbiome: Exploring the role of microbial communities in plant adaptations to desert environments.</title>
        <authorList>
            <person name="Partida-Martinez L.P."/>
        </authorList>
    </citation>
    <scope>NUCLEOTIDE SEQUENCE [LARGE SCALE GENOMIC DNA]</scope>
    <source>
        <strain evidence="2 3">AS2.3</strain>
    </source>
</reference>